<dbReference type="Gene3D" id="3.40.50.10810">
    <property type="entry name" value="Tandem AAA-ATPase domain"/>
    <property type="match status" value="1"/>
</dbReference>
<dbReference type="InterPro" id="IPR038718">
    <property type="entry name" value="SNF2-like_sf"/>
</dbReference>
<comment type="caution">
    <text evidence="5">The sequence shown here is derived from an EMBL/GenBank/DDBJ whole genome shotgun (WGS) entry which is preliminary data.</text>
</comment>
<protein>
    <recommendedName>
        <fullName evidence="4">SNF2 N-terminal domain-containing protein</fullName>
    </recommendedName>
</protein>
<proteinExistence type="predicted"/>
<dbReference type="EMBL" id="AVOT02138533">
    <property type="protein sequence ID" value="MBW0590466.1"/>
    <property type="molecule type" value="Genomic_DNA"/>
</dbReference>
<sequence length="178" mass="19512">MPLSYPALLSLTSKQNLIQLPSGSDLLMMTLPHSIIQTALLPHQKTRLASFWDQEIANGQSSRNLWATSPPGSTFNARHIITAKFIRPFEFLLTNTPLGGLLVDDIGLGKSIQAIALIGTCKKRLNTNSQWSMPTMNIFPPCLITNRQSEISKHAQAGALQAKIYHGPPCHSLSEAEI</sequence>
<reference evidence="5" key="1">
    <citation type="submission" date="2021-03" db="EMBL/GenBank/DDBJ databases">
        <title>Draft genome sequence of rust myrtle Austropuccinia psidii MF-1, a brazilian biotype.</title>
        <authorList>
            <person name="Quecine M.C."/>
            <person name="Pachon D.M.R."/>
            <person name="Bonatelli M.L."/>
            <person name="Correr F.H."/>
            <person name="Franceschini L.M."/>
            <person name="Leite T.F."/>
            <person name="Margarido G.R.A."/>
            <person name="Almeida C.A."/>
            <person name="Ferrarezi J.A."/>
            <person name="Labate C.A."/>
        </authorList>
    </citation>
    <scope>NUCLEOTIDE SEQUENCE</scope>
    <source>
        <strain evidence="5">MF-1</strain>
    </source>
</reference>
<gene>
    <name evidence="5" type="ORF">O181_130181</name>
</gene>
<evidence type="ECO:0000256" key="1">
    <source>
        <dbReference type="ARBA" id="ARBA00022741"/>
    </source>
</evidence>
<name>A0A9Q3Q984_9BASI</name>
<evidence type="ECO:0000256" key="3">
    <source>
        <dbReference type="ARBA" id="ARBA00022840"/>
    </source>
</evidence>
<keyword evidence="1" id="KW-0547">Nucleotide-binding</keyword>
<dbReference type="GO" id="GO:0005524">
    <property type="term" value="F:ATP binding"/>
    <property type="evidence" value="ECO:0007669"/>
    <property type="project" value="UniProtKB-KW"/>
</dbReference>
<dbReference type="InterPro" id="IPR050628">
    <property type="entry name" value="SNF2_RAD54_helicase_TF"/>
</dbReference>
<evidence type="ECO:0000313" key="5">
    <source>
        <dbReference type="EMBL" id="MBW0590466.1"/>
    </source>
</evidence>
<dbReference type="GO" id="GO:0008094">
    <property type="term" value="F:ATP-dependent activity, acting on DNA"/>
    <property type="evidence" value="ECO:0007669"/>
    <property type="project" value="TreeGrafter"/>
</dbReference>
<keyword evidence="6" id="KW-1185">Reference proteome</keyword>
<dbReference type="InterPro" id="IPR000330">
    <property type="entry name" value="SNF2_N"/>
</dbReference>
<dbReference type="GO" id="GO:0006281">
    <property type="term" value="P:DNA repair"/>
    <property type="evidence" value="ECO:0007669"/>
    <property type="project" value="TreeGrafter"/>
</dbReference>
<dbReference type="InterPro" id="IPR027417">
    <property type="entry name" value="P-loop_NTPase"/>
</dbReference>
<dbReference type="AlphaFoldDB" id="A0A9Q3Q984"/>
<dbReference type="GO" id="GO:0016787">
    <property type="term" value="F:hydrolase activity"/>
    <property type="evidence" value="ECO:0007669"/>
    <property type="project" value="UniProtKB-KW"/>
</dbReference>
<accession>A0A9Q3Q984</accession>
<organism evidence="5 6">
    <name type="scientific">Austropuccinia psidii MF-1</name>
    <dbReference type="NCBI Taxonomy" id="1389203"/>
    <lineage>
        <taxon>Eukaryota</taxon>
        <taxon>Fungi</taxon>
        <taxon>Dikarya</taxon>
        <taxon>Basidiomycota</taxon>
        <taxon>Pucciniomycotina</taxon>
        <taxon>Pucciniomycetes</taxon>
        <taxon>Pucciniales</taxon>
        <taxon>Sphaerophragmiaceae</taxon>
        <taxon>Austropuccinia</taxon>
    </lineage>
</organism>
<evidence type="ECO:0000313" key="6">
    <source>
        <dbReference type="Proteomes" id="UP000765509"/>
    </source>
</evidence>
<dbReference type="PANTHER" id="PTHR45626">
    <property type="entry name" value="TRANSCRIPTION TERMINATION FACTOR 2-RELATED"/>
    <property type="match status" value="1"/>
</dbReference>
<keyword evidence="2" id="KW-0378">Hydrolase</keyword>
<dbReference type="SUPFAM" id="SSF52540">
    <property type="entry name" value="P-loop containing nucleoside triphosphate hydrolases"/>
    <property type="match status" value="1"/>
</dbReference>
<dbReference type="Proteomes" id="UP000765509">
    <property type="component" value="Unassembled WGS sequence"/>
</dbReference>
<dbReference type="GO" id="GO:0005634">
    <property type="term" value="C:nucleus"/>
    <property type="evidence" value="ECO:0007669"/>
    <property type="project" value="TreeGrafter"/>
</dbReference>
<evidence type="ECO:0000256" key="2">
    <source>
        <dbReference type="ARBA" id="ARBA00022801"/>
    </source>
</evidence>
<dbReference type="OrthoDB" id="2505291at2759"/>
<evidence type="ECO:0000259" key="4">
    <source>
        <dbReference type="Pfam" id="PF00176"/>
    </source>
</evidence>
<dbReference type="Pfam" id="PF00176">
    <property type="entry name" value="SNF2-rel_dom"/>
    <property type="match status" value="1"/>
</dbReference>
<feature type="domain" description="SNF2 N-terminal" evidence="4">
    <location>
        <begin position="95"/>
        <end position="168"/>
    </location>
</feature>
<keyword evidence="3" id="KW-0067">ATP-binding</keyword>